<dbReference type="AlphaFoldDB" id="A0A1K1SQZ3"/>
<dbReference type="PANTHER" id="PTHR24321:SF8">
    <property type="entry name" value="ESTRADIOL 17-BETA-DEHYDROGENASE 8-RELATED"/>
    <property type="match status" value="1"/>
</dbReference>
<dbReference type="STRING" id="546364.SAMN04489730_6477"/>
<dbReference type="RefSeq" id="WP_072479800.1">
    <property type="nucleotide sequence ID" value="NZ_FPJG01000006.1"/>
</dbReference>
<dbReference type="InterPro" id="IPR020904">
    <property type="entry name" value="Sc_DH/Rdtase_CS"/>
</dbReference>
<keyword evidence="4" id="KW-1185">Reference proteome</keyword>
<reference evidence="4" key="1">
    <citation type="submission" date="2016-11" db="EMBL/GenBank/DDBJ databases">
        <authorList>
            <person name="Varghese N."/>
            <person name="Submissions S."/>
        </authorList>
    </citation>
    <scope>NUCLEOTIDE SEQUENCE [LARGE SCALE GENOMIC DNA]</scope>
    <source>
        <strain evidence="4">DSM 44671</strain>
    </source>
</reference>
<dbReference type="Proteomes" id="UP000182740">
    <property type="component" value="Unassembled WGS sequence"/>
</dbReference>
<gene>
    <name evidence="3" type="ORF">SAMN04489730_6477</name>
</gene>
<sequence length="274" mass="28399">MGTATGRLTGRSALVTGAGSGIGAVTAELFAREGAKVVVADIDETKAAQTAERIREDGGVGEPFAADVSDEAQVADLVEFAVASFGGLDVLQNYASERSLVGRDVFVADADPSVWSRQLGVDLMGCVLTSKHALPHMIRAGGGSITNATSLAAWLSLEGRPAYATAKAGVIGLSKTLATEYGKQGVRCNVIAPGHIVSPATEKMYSARQTEVMLDHVSAPRLGRPDDVALAALFLASPESAFVNGHVLVVDGGMSAYAPMVPSFRRLAADETRQ</sequence>
<dbReference type="EMBL" id="FPJG01000006">
    <property type="protein sequence ID" value="SFW86702.1"/>
    <property type="molecule type" value="Genomic_DNA"/>
</dbReference>
<dbReference type="GO" id="GO:0016491">
    <property type="term" value="F:oxidoreductase activity"/>
    <property type="evidence" value="ECO:0007669"/>
    <property type="project" value="UniProtKB-KW"/>
</dbReference>
<dbReference type="Pfam" id="PF13561">
    <property type="entry name" value="adh_short_C2"/>
    <property type="match status" value="1"/>
</dbReference>
<dbReference type="SUPFAM" id="SSF51735">
    <property type="entry name" value="NAD(P)-binding Rossmann-fold domains"/>
    <property type="match status" value="1"/>
</dbReference>
<organism evidence="3 4">
    <name type="scientific">Amycolatopsis australiensis</name>
    <dbReference type="NCBI Taxonomy" id="546364"/>
    <lineage>
        <taxon>Bacteria</taxon>
        <taxon>Bacillati</taxon>
        <taxon>Actinomycetota</taxon>
        <taxon>Actinomycetes</taxon>
        <taxon>Pseudonocardiales</taxon>
        <taxon>Pseudonocardiaceae</taxon>
        <taxon>Amycolatopsis</taxon>
    </lineage>
</organism>
<evidence type="ECO:0000256" key="2">
    <source>
        <dbReference type="ARBA" id="ARBA00023002"/>
    </source>
</evidence>
<evidence type="ECO:0000313" key="4">
    <source>
        <dbReference type="Proteomes" id="UP000182740"/>
    </source>
</evidence>
<dbReference type="PRINTS" id="PR00081">
    <property type="entry name" value="GDHRDH"/>
</dbReference>
<dbReference type="InterPro" id="IPR002347">
    <property type="entry name" value="SDR_fam"/>
</dbReference>
<dbReference type="PRINTS" id="PR00080">
    <property type="entry name" value="SDRFAMILY"/>
</dbReference>
<keyword evidence="2" id="KW-0560">Oxidoreductase</keyword>
<dbReference type="FunFam" id="3.40.50.720:FF:000084">
    <property type="entry name" value="Short-chain dehydrogenase reductase"/>
    <property type="match status" value="1"/>
</dbReference>
<dbReference type="CDD" id="cd05233">
    <property type="entry name" value="SDR_c"/>
    <property type="match status" value="1"/>
</dbReference>
<comment type="similarity">
    <text evidence="1">Belongs to the short-chain dehydrogenases/reductases (SDR) family.</text>
</comment>
<evidence type="ECO:0000256" key="1">
    <source>
        <dbReference type="ARBA" id="ARBA00006484"/>
    </source>
</evidence>
<dbReference type="OrthoDB" id="517007at2"/>
<dbReference type="PANTHER" id="PTHR24321">
    <property type="entry name" value="DEHYDROGENASES, SHORT CHAIN"/>
    <property type="match status" value="1"/>
</dbReference>
<dbReference type="InterPro" id="IPR036291">
    <property type="entry name" value="NAD(P)-bd_dom_sf"/>
</dbReference>
<name>A0A1K1SQZ3_9PSEU</name>
<protein>
    <submittedName>
        <fullName evidence="3">NAD(P)-dependent dehydrogenase, short-chain alcohol dehydrogenase family</fullName>
    </submittedName>
</protein>
<evidence type="ECO:0000313" key="3">
    <source>
        <dbReference type="EMBL" id="SFW86702.1"/>
    </source>
</evidence>
<accession>A0A1K1SQZ3</accession>
<dbReference type="Gene3D" id="3.40.50.720">
    <property type="entry name" value="NAD(P)-binding Rossmann-like Domain"/>
    <property type="match status" value="1"/>
</dbReference>
<dbReference type="PROSITE" id="PS00061">
    <property type="entry name" value="ADH_SHORT"/>
    <property type="match status" value="1"/>
</dbReference>
<proteinExistence type="inferred from homology"/>